<dbReference type="GO" id="GO:0046872">
    <property type="term" value="F:metal ion binding"/>
    <property type="evidence" value="ECO:0007669"/>
    <property type="project" value="UniProtKB-KW"/>
</dbReference>
<dbReference type="InterPro" id="IPR011032">
    <property type="entry name" value="GroES-like_sf"/>
</dbReference>
<proteinExistence type="inferred from homology"/>
<evidence type="ECO:0000256" key="1">
    <source>
        <dbReference type="ARBA" id="ARBA00001947"/>
    </source>
</evidence>
<dbReference type="SMART" id="SM00829">
    <property type="entry name" value="PKS_ER"/>
    <property type="match status" value="1"/>
</dbReference>
<comment type="similarity">
    <text evidence="2">Belongs to the zinc-containing alcohol dehydrogenase family.</text>
</comment>
<dbReference type="NCBIfam" id="TIGR02822">
    <property type="entry name" value="adh_fam_2"/>
    <property type="match status" value="1"/>
</dbReference>
<dbReference type="EMBL" id="VNHY01000002">
    <property type="protein sequence ID" value="TYP94039.1"/>
    <property type="molecule type" value="Genomic_DNA"/>
</dbReference>
<reference evidence="9 10" key="1">
    <citation type="submission" date="2019-07" db="EMBL/GenBank/DDBJ databases">
        <title>Genomic Encyclopedia of Archaeal and Bacterial Type Strains, Phase II (KMG-II): from individual species to whole genera.</title>
        <authorList>
            <person name="Goeker M."/>
        </authorList>
    </citation>
    <scope>NUCLEOTIDE SEQUENCE [LARGE SCALE GENOMIC DNA]</scope>
    <source>
        <strain evidence="9 10">DSM 21935</strain>
    </source>
</reference>
<feature type="region of interest" description="Disordered" evidence="7">
    <location>
        <begin position="1"/>
        <end position="25"/>
    </location>
</feature>
<evidence type="ECO:0000256" key="5">
    <source>
        <dbReference type="ARBA" id="ARBA00022833"/>
    </source>
</evidence>
<keyword evidence="6" id="KW-0560">Oxidoreductase</keyword>
<comment type="cofactor">
    <cofactor evidence="1">
        <name>Zn(2+)</name>
        <dbReference type="ChEBI" id="CHEBI:29105"/>
    </cofactor>
</comment>
<dbReference type="PANTHER" id="PTHR42940">
    <property type="entry name" value="ALCOHOL DEHYDROGENASE 1-RELATED"/>
    <property type="match status" value="1"/>
</dbReference>
<keyword evidence="10" id="KW-1185">Reference proteome</keyword>
<dbReference type="OrthoDB" id="9806940at2"/>
<evidence type="ECO:0000256" key="4">
    <source>
        <dbReference type="ARBA" id="ARBA00022723"/>
    </source>
</evidence>
<dbReference type="SUPFAM" id="SSF50129">
    <property type="entry name" value="GroES-like"/>
    <property type="match status" value="1"/>
</dbReference>
<evidence type="ECO:0000256" key="2">
    <source>
        <dbReference type="ARBA" id="ARBA00008072"/>
    </source>
</evidence>
<dbReference type="InterPro" id="IPR020843">
    <property type="entry name" value="ER"/>
</dbReference>
<dbReference type="Pfam" id="PF08240">
    <property type="entry name" value="ADH_N"/>
    <property type="match status" value="1"/>
</dbReference>
<dbReference type="InterPro" id="IPR014187">
    <property type="entry name" value="ADH_Zn_typ-2"/>
</dbReference>
<dbReference type="CDD" id="cd08298">
    <property type="entry name" value="CAD2"/>
    <property type="match status" value="1"/>
</dbReference>
<dbReference type="AlphaFoldDB" id="A0A5D3YPE1"/>
<protein>
    <recommendedName>
        <fullName evidence="3">alcohol dehydrogenase</fullName>
        <ecNumber evidence="3">1.1.1.1</ecNumber>
    </recommendedName>
</protein>
<dbReference type="GO" id="GO:0005737">
    <property type="term" value="C:cytoplasm"/>
    <property type="evidence" value="ECO:0007669"/>
    <property type="project" value="TreeGrafter"/>
</dbReference>
<evidence type="ECO:0000256" key="6">
    <source>
        <dbReference type="ARBA" id="ARBA00023002"/>
    </source>
</evidence>
<feature type="domain" description="Enoyl reductase (ER)" evidence="8">
    <location>
        <begin position="10"/>
        <end position="325"/>
    </location>
</feature>
<dbReference type="RefSeq" id="WP_148899068.1">
    <property type="nucleotide sequence ID" value="NZ_VNHY01000002.1"/>
</dbReference>
<keyword evidence="4" id="KW-0479">Metal-binding</keyword>
<name>A0A5D3YPE1_9BACT</name>
<comment type="caution">
    <text evidence="9">The sequence shown here is derived from an EMBL/GenBank/DDBJ whole genome shotgun (WGS) entry which is preliminary data.</text>
</comment>
<dbReference type="Gene3D" id="3.90.180.10">
    <property type="entry name" value="Medium-chain alcohol dehydrogenases, catalytic domain"/>
    <property type="match status" value="1"/>
</dbReference>
<gene>
    <name evidence="9" type="ORF">LX73_1761</name>
</gene>
<dbReference type="Proteomes" id="UP000324595">
    <property type="component" value="Unassembled WGS sequence"/>
</dbReference>
<dbReference type="SUPFAM" id="SSF51735">
    <property type="entry name" value="NAD(P)-binding Rossmann-fold domains"/>
    <property type="match status" value="1"/>
</dbReference>
<dbReference type="InterPro" id="IPR013154">
    <property type="entry name" value="ADH-like_N"/>
</dbReference>
<sequence>MQAMLLEEQGDPLQPTTLPKPSPGDQQVRIKVEVCGVCRTDLHILDGDLNQPNLPLIPGHQIVGTVDKVGTNTSNFTVGDKVGVPWLGYTCQQCEFCSSGKENLCNNAEFTGYTQNGGFAEYAVADSRFCFPIPDHYPATQAAPLLCAGLIGYRSLRKTDNAHTLGFYGFGSAAHILIQVASHQNKEVLAFTRPGDDETQQFARSLGASWAGSSETMPPKKLDAAIIFAPVGKLVPQALKSIKKGGKVICAGIHMSDIPSFPYGDLWEERSIESVANLTRQDGIDFMQLAPKIPVRSHVTTYPLSDANRALNNLRNGDFDGSAVLEVSSEGINDH</sequence>
<evidence type="ECO:0000256" key="7">
    <source>
        <dbReference type="SAM" id="MobiDB-lite"/>
    </source>
</evidence>
<evidence type="ECO:0000259" key="8">
    <source>
        <dbReference type="SMART" id="SM00829"/>
    </source>
</evidence>
<evidence type="ECO:0000313" key="10">
    <source>
        <dbReference type="Proteomes" id="UP000324595"/>
    </source>
</evidence>
<dbReference type="EC" id="1.1.1.1" evidence="3"/>
<accession>A0A5D3YPE1</accession>
<dbReference type="GO" id="GO:0004022">
    <property type="term" value="F:alcohol dehydrogenase (NAD+) activity"/>
    <property type="evidence" value="ECO:0007669"/>
    <property type="project" value="UniProtKB-EC"/>
</dbReference>
<dbReference type="InterPro" id="IPR036291">
    <property type="entry name" value="NAD(P)-bd_dom_sf"/>
</dbReference>
<keyword evidence="5" id="KW-0862">Zinc</keyword>
<evidence type="ECO:0000256" key="3">
    <source>
        <dbReference type="ARBA" id="ARBA00013190"/>
    </source>
</evidence>
<evidence type="ECO:0000313" key="9">
    <source>
        <dbReference type="EMBL" id="TYP94039.1"/>
    </source>
</evidence>
<dbReference type="Gene3D" id="3.40.50.720">
    <property type="entry name" value="NAD(P)-binding Rossmann-like Domain"/>
    <property type="match status" value="1"/>
</dbReference>
<dbReference type="PANTHER" id="PTHR42940:SF8">
    <property type="entry name" value="VACUOLAR PROTEIN SORTING-ASSOCIATED PROTEIN 11"/>
    <property type="match status" value="1"/>
</dbReference>
<organism evidence="9 10">
    <name type="scientific">Fodinibius salinus</name>
    <dbReference type="NCBI Taxonomy" id="860790"/>
    <lineage>
        <taxon>Bacteria</taxon>
        <taxon>Pseudomonadati</taxon>
        <taxon>Balneolota</taxon>
        <taxon>Balneolia</taxon>
        <taxon>Balneolales</taxon>
        <taxon>Balneolaceae</taxon>
        <taxon>Fodinibius</taxon>
    </lineage>
</organism>